<dbReference type="GO" id="GO:0016597">
    <property type="term" value="F:amino acid binding"/>
    <property type="evidence" value="ECO:0007669"/>
    <property type="project" value="TreeGrafter"/>
</dbReference>
<keyword evidence="2 3" id="KW-0378">Hydrolase</keyword>
<dbReference type="Gene3D" id="3.75.10.10">
    <property type="entry name" value="L-arginine/glycine Amidinotransferase, Chain A"/>
    <property type="match status" value="1"/>
</dbReference>
<proteinExistence type="inferred from homology"/>
<reference evidence="3" key="1">
    <citation type="submission" date="2018-11" db="EMBL/GenBank/DDBJ databases">
        <authorList>
            <person name="Alioto T."/>
            <person name="Alioto T."/>
        </authorList>
    </citation>
    <scope>NUCLEOTIDE SEQUENCE</scope>
</reference>
<name>A0A8B6D255_MYTGA</name>
<dbReference type="SUPFAM" id="SSF55909">
    <property type="entry name" value="Pentein"/>
    <property type="match status" value="1"/>
</dbReference>
<evidence type="ECO:0000256" key="1">
    <source>
        <dbReference type="ARBA" id="ARBA00008532"/>
    </source>
</evidence>
<dbReference type="FunFam" id="3.75.10.10:FF:000004">
    <property type="entry name" value="N(G),N(G)-dimethylarginine dimethylaminohydrolase 1"/>
    <property type="match status" value="1"/>
</dbReference>
<evidence type="ECO:0000256" key="2">
    <source>
        <dbReference type="ARBA" id="ARBA00022801"/>
    </source>
</evidence>
<sequence>MSNRYECNAFEYNFAILVRIPDSFQNSARKFDPEAEVDMEKARKEHKDLVETLKKCDVRTIELDGTEEYPECPFVDDCVVAIGNTALITRPGSKTRQGEVSEIRRYLQSQMKMTIVEIRDPDAIVEGGDVLFTGKEIFVGIGTGRRTNEKGAQAVVDAFPEYNVTPINVPGSRRLKSMLSMAGWDIIAVGSSEEALLTFKQMKSLAQYKYRILRLDSDDAANMLYVNGRLIHRSRDEIGEKSYSILDEKITYAKHKVGFWEISKTGGYLSSAVLLINRNKKPNSIVSNITREDTTNYSEWRAL</sequence>
<dbReference type="Pfam" id="PF19420">
    <property type="entry name" value="DDAH_eukar"/>
    <property type="match status" value="1"/>
</dbReference>
<accession>A0A8B6D255</accession>
<organism evidence="3 4">
    <name type="scientific">Mytilus galloprovincialis</name>
    <name type="common">Mediterranean mussel</name>
    <dbReference type="NCBI Taxonomy" id="29158"/>
    <lineage>
        <taxon>Eukaryota</taxon>
        <taxon>Metazoa</taxon>
        <taxon>Spiralia</taxon>
        <taxon>Lophotrochozoa</taxon>
        <taxon>Mollusca</taxon>
        <taxon>Bivalvia</taxon>
        <taxon>Autobranchia</taxon>
        <taxon>Pteriomorphia</taxon>
        <taxon>Mytilida</taxon>
        <taxon>Mytiloidea</taxon>
        <taxon>Mytilidae</taxon>
        <taxon>Mytilinae</taxon>
        <taxon>Mytilus</taxon>
    </lineage>
</organism>
<keyword evidence="4" id="KW-1185">Reference proteome</keyword>
<dbReference type="PANTHER" id="PTHR12737:SF9">
    <property type="entry name" value="DIMETHYLARGININASE"/>
    <property type="match status" value="1"/>
</dbReference>
<gene>
    <name evidence="3" type="ORF">MGAL_10B057303</name>
</gene>
<dbReference type="PANTHER" id="PTHR12737">
    <property type="entry name" value="DIMETHYLARGININE DIMETHYLAMINOHYDROLASE"/>
    <property type="match status" value="1"/>
</dbReference>
<dbReference type="GO" id="GO:0016403">
    <property type="term" value="F:dimethylargininase activity"/>
    <property type="evidence" value="ECO:0007669"/>
    <property type="project" value="UniProtKB-EC"/>
</dbReference>
<dbReference type="AlphaFoldDB" id="A0A8B6D255"/>
<comment type="caution">
    <text evidence="3">The sequence shown here is derived from an EMBL/GenBank/DDBJ whole genome shotgun (WGS) entry which is preliminary data.</text>
</comment>
<dbReference type="InterPro" id="IPR033199">
    <property type="entry name" value="DDAH-like"/>
</dbReference>
<evidence type="ECO:0000313" key="4">
    <source>
        <dbReference type="Proteomes" id="UP000596742"/>
    </source>
</evidence>
<protein>
    <submittedName>
        <fullName evidence="3">Dimethylargininase</fullName>
        <ecNumber evidence="3">3.5.3.18</ecNumber>
    </submittedName>
</protein>
<dbReference type="GO" id="GO:0000052">
    <property type="term" value="P:citrulline metabolic process"/>
    <property type="evidence" value="ECO:0007669"/>
    <property type="project" value="TreeGrafter"/>
</dbReference>
<evidence type="ECO:0000313" key="3">
    <source>
        <dbReference type="EMBL" id="VDI12965.1"/>
    </source>
</evidence>
<dbReference type="GO" id="GO:0045429">
    <property type="term" value="P:positive regulation of nitric oxide biosynthetic process"/>
    <property type="evidence" value="ECO:0007669"/>
    <property type="project" value="TreeGrafter"/>
</dbReference>
<dbReference type="OrthoDB" id="10016839at2759"/>
<dbReference type="EC" id="3.5.3.18" evidence="3"/>
<comment type="similarity">
    <text evidence="1">Belongs to the DDAH family.</text>
</comment>
<dbReference type="Proteomes" id="UP000596742">
    <property type="component" value="Unassembled WGS sequence"/>
</dbReference>
<dbReference type="GO" id="GO:0006525">
    <property type="term" value="P:arginine metabolic process"/>
    <property type="evidence" value="ECO:0007669"/>
    <property type="project" value="TreeGrafter"/>
</dbReference>
<dbReference type="EMBL" id="UYJE01002699">
    <property type="protein sequence ID" value="VDI12965.1"/>
    <property type="molecule type" value="Genomic_DNA"/>
</dbReference>